<reference evidence="4" key="1">
    <citation type="journal article" date="2021" name="bioRxiv">
        <title>Whole Genome Assembly and Annotation of Northern Wild Rice, Zizania palustris L., Supports a Whole Genome Duplication in the Zizania Genus.</title>
        <authorList>
            <person name="Haas M."/>
            <person name="Kono T."/>
            <person name="Macchietto M."/>
            <person name="Millas R."/>
            <person name="McGilp L."/>
            <person name="Shao M."/>
            <person name="Duquette J."/>
            <person name="Hirsch C.N."/>
            <person name="Kimball J."/>
        </authorList>
    </citation>
    <scope>NUCLEOTIDE SEQUENCE</scope>
    <source>
        <tissue evidence="4">Fresh leaf tissue</tissue>
    </source>
</reference>
<feature type="domain" description="Glycoside hydrolase 35 catalytic" evidence="3">
    <location>
        <begin position="29"/>
        <end position="65"/>
    </location>
</feature>
<evidence type="ECO:0000256" key="2">
    <source>
        <dbReference type="ARBA" id="ARBA00022525"/>
    </source>
</evidence>
<dbReference type="InterPro" id="IPR031330">
    <property type="entry name" value="Gly_Hdrlase_35_cat"/>
</dbReference>
<protein>
    <recommendedName>
        <fullName evidence="3">Glycoside hydrolase 35 catalytic domain-containing protein</fullName>
    </recommendedName>
</protein>
<comment type="subcellular location">
    <subcellularLocation>
        <location evidence="1">Secreted</location>
    </subcellularLocation>
</comment>
<evidence type="ECO:0000313" key="5">
    <source>
        <dbReference type="Proteomes" id="UP000729402"/>
    </source>
</evidence>
<dbReference type="GO" id="GO:0005975">
    <property type="term" value="P:carbohydrate metabolic process"/>
    <property type="evidence" value="ECO:0007669"/>
    <property type="project" value="InterPro"/>
</dbReference>
<dbReference type="GO" id="GO:0004553">
    <property type="term" value="F:hydrolase activity, hydrolyzing O-glycosyl compounds"/>
    <property type="evidence" value="ECO:0007669"/>
    <property type="project" value="InterPro"/>
</dbReference>
<evidence type="ECO:0000313" key="4">
    <source>
        <dbReference type="EMBL" id="KAG8065092.1"/>
    </source>
</evidence>
<proteinExistence type="predicted"/>
<name>A0A8J5SJC0_ZIZPA</name>
<accession>A0A8J5SJC0</accession>
<dbReference type="AlphaFoldDB" id="A0A8J5SJC0"/>
<dbReference type="EMBL" id="JAAALK010000285">
    <property type="protein sequence ID" value="KAG8065092.1"/>
    <property type="molecule type" value="Genomic_DNA"/>
</dbReference>
<reference evidence="4" key="2">
    <citation type="submission" date="2021-02" db="EMBL/GenBank/DDBJ databases">
        <authorList>
            <person name="Kimball J.A."/>
            <person name="Haas M.W."/>
            <person name="Macchietto M."/>
            <person name="Kono T."/>
            <person name="Duquette J."/>
            <person name="Shao M."/>
        </authorList>
    </citation>
    <scope>NUCLEOTIDE SEQUENCE</scope>
    <source>
        <tissue evidence="4">Fresh leaf tissue</tissue>
    </source>
</reference>
<dbReference type="OrthoDB" id="1657402at2759"/>
<evidence type="ECO:0000256" key="1">
    <source>
        <dbReference type="ARBA" id="ARBA00004613"/>
    </source>
</evidence>
<organism evidence="4 5">
    <name type="scientific">Zizania palustris</name>
    <name type="common">Northern wild rice</name>
    <dbReference type="NCBI Taxonomy" id="103762"/>
    <lineage>
        <taxon>Eukaryota</taxon>
        <taxon>Viridiplantae</taxon>
        <taxon>Streptophyta</taxon>
        <taxon>Embryophyta</taxon>
        <taxon>Tracheophyta</taxon>
        <taxon>Spermatophyta</taxon>
        <taxon>Magnoliopsida</taxon>
        <taxon>Liliopsida</taxon>
        <taxon>Poales</taxon>
        <taxon>Poaceae</taxon>
        <taxon>BOP clade</taxon>
        <taxon>Oryzoideae</taxon>
        <taxon>Oryzeae</taxon>
        <taxon>Zizaniinae</taxon>
        <taxon>Zizania</taxon>
    </lineage>
</organism>
<dbReference type="Pfam" id="PF01301">
    <property type="entry name" value="Glyco_hydro_35"/>
    <property type="match status" value="1"/>
</dbReference>
<dbReference type="InterPro" id="IPR001944">
    <property type="entry name" value="Glycoside_Hdrlase_35"/>
</dbReference>
<gene>
    <name evidence="4" type="ORF">GUJ93_ZPchr0004g39186</name>
</gene>
<keyword evidence="2" id="KW-0964">Secreted</keyword>
<keyword evidence="5" id="KW-1185">Reference proteome</keyword>
<sequence length="66" mass="7415">MVSSHTRPCSPSTDLAVVVATSTSRRGWGFPVWLKYVPGISFETDNGPFKAEMQKFVEKIVSMMKY</sequence>
<dbReference type="PANTHER" id="PTHR23421">
    <property type="entry name" value="BETA-GALACTOSIDASE RELATED"/>
    <property type="match status" value="1"/>
</dbReference>
<dbReference type="GO" id="GO:0005576">
    <property type="term" value="C:extracellular region"/>
    <property type="evidence" value="ECO:0007669"/>
    <property type="project" value="UniProtKB-SubCell"/>
</dbReference>
<dbReference type="Proteomes" id="UP000729402">
    <property type="component" value="Unassembled WGS sequence"/>
</dbReference>
<comment type="caution">
    <text evidence="4">The sequence shown here is derived from an EMBL/GenBank/DDBJ whole genome shotgun (WGS) entry which is preliminary data.</text>
</comment>
<evidence type="ECO:0000259" key="3">
    <source>
        <dbReference type="Pfam" id="PF01301"/>
    </source>
</evidence>